<protein>
    <recommendedName>
        <fullName evidence="2">HNH nuclease domain-containing protein</fullName>
    </recommendedName>
</protein>
<evidence type="ECO:0000313" key="4">
    <source>
        <dbReference type="Proteomes" id="UP000182235"/>
    </source>
</evidence>
<feature type="region of interest" description="Disordered" evidence="1">
    <location>
        <begin position="1"/>
        <end position="23"/>
    </location>
</feature>
<proteinExistence type="predicted"/>
<sequence length="455" mass="51505">MAPKQNKRRRPTSSRKSMRLKSVQRVKGEAIPRPLSSTLSTETGDETWEVLSSQATDRINKYVQANRKKDDKVISTLLALLEWLPDEGKLSFARDILACDNDDQLHAVFWNLVTGLLFQMKTISRITSVSSSPHEKRRNNAEVVATFLSGPQSRDSKFRRTCLRRDSYKCVVTKQMETENWANLGHPSDVSFGDLEAAHIIPFSYASWNDRPTVLTDISNAWELLYRCFPAIRRVGMSVENINDPSNGITLRGPFHSEFGKFRCAFVATETPHVYTFKTFRTFPTDLSLSLSTDRTVIMQRAAGSEDVNLPSPTFLDCHHRIAEVLNASGMGEVIEAIIREWEDIKTYGGHGSLDPLDEDQRITGKKFNNETIERLADEFAAKVLNQIFSLAEILLLFLLEHRQLSIDAVTDVEDWIAKASKERGKVNSYVRERATLNPTDSFKDIVESTQAQNA</sequence>
<organism evidence="3 4">
    <name type="scientific">Emergomyces pasteurianus Ep9510</name>
    <dbReference type="NCBI Taxonomy" id="1447872"/>
    <lineage>
        <taxon>Eukaryota</taxon>
        <taxon>Fungi</taxon>
        <taxon>Dikarya</taxon>
        <taxon>Ascomycota</taxon>
        <taxon>Pezizomycotina</taxon>
        <taxon>Eurotiomycetes</taxon>
        <taxon>Eurotiomycetidae</taxon>
        <taxon>Onygenales</taxon>
        <taxon>Ajellomycetaceae</taxon>
        <taxon>Emergomyces</taxon>
    </lineage>
</organism>
<feature type="domain" description="HNH nuclease" evidence="2">
    <location>
        <begin position="170"/>
        <end position="267"/>
    </location>
</feature>
<gene>
    <name evidence="3" type="ORF">AJ78_08650</name>
</gene>
<name>A0A1J9Q552_9EURO</name>
<accession>A0A1J9Q552</accession>
<dbReference type="Pfam" id="PF13391">
    <property type="entry name" value="HNH_2"/>
    <property type="match status" value="1"/>
</dbReference>
<dbReference type="VEuPathDB" id="FungiDB:AJ78_08650"/>
<dbReference type="InterPro" id="IPR003615">
    <property type="entry name" value="HNH_nuc"/>
</dbReference>
<dbReference type="OrthoDB" id="4178423at2759"/>
<dbReference type="EMBL" id="LGRN01000860">
    <property type="protein sequence ID" value="OJD10285.1"/>
    <property type="molecule type" value="Genomic_DNA"/>
</dbReference>
<dbReference type="STRING" id="1447872.A0A1J9Q552"/>
<evidence type="ECO:0000259" key="2">
    <source>
        <dbReference type="Pfam" id="PF13391"/>
    </source>
</evidence>
<evidence type="ECO:0000256" key="1">
    <source>
        <dbReference type="SAM" id="MobiDB-lite"/>
    </source>
</evidence>
<comment type="caution">
    <text evidence="3">The sequence shown here is derived from an EMBL/GenBank/DDBJ whole genome shotgun (WGS) entry which is preliminary data.</text>
</comment>
<keyword evidence="4" id="KW-1185">Reference proteome</keyword>
<evidence type="ECO:0000313" key="3">
    <source>
        <dbReference type="EMBL" id="OJD10285.1"/>
    </source>
</evidence>
<reference evidence="3 4" key="1">
    <citation type="submission" date="2015-07" db="EMBL/GenBank/DDBJ databases">
        <title>Emmonsia species relationships and genome sequence.</title>
        <authorList>
            <consortium name="The Broad Institute Genomics Platform"/>
            <person name="Cuomo C.A."/>
            <person name="Munoz J.F."/>
            <person name="Imamovic A."/>
            <person name="Priest M.E."/>
            <person name="Young S."/>
            <person name="Clay O.K."/>
            <person name="McEwen J.G."/>
        </authorList>
    </citation>
    <scope>NUCLEOTIDE SEQUENCE [LARGE SCALE GENOMIC DNA]</scope>
    <source>
        <strain evidence="3 4">UAMH 9510</strain>
    </source>
</reference>
<dbReference type="Proteomes" id="UP000182235">
    <property type="component" value="Unassembled WGS sequence"/>
</dbReference>
<dbReference type="AlphaFoldDB" id="A0A1J9Q552"/>